<proteinExistence type="predicted"/>
<name>A0A2P6P2W9_ROSCH</name>
<dbReference type="Gramene" id="PRQ16262">
    <property type="protein sequence ID" value="PRQ16262"/>
    <property type="gene ID" value="RchiOBHm_Chr7g0182291"/>
</dbReference>
<dbReference type="InterPro" id="IPR008581">
    <property type="entry name" value="DUF863_pln"/>
</dbReference>
<gene>
    <name evidence="2" type="ORF">RchiOBHm_Chr7g0182291</name>
</gene>
<dbReference type="PANTHER" id="PTHR33167:SF18">
    <property type="entry name" value="GB|AAF67766.1"/>
    <property type="match status" value="1"/>
</dbReference>
<comment type="caution">
    <text evidence="2">The sequence shown here is derived from an EMBL/GenBank/DDBJ whole genome shotgun (WGS) entry which is preliminary data.</text>
</comment>
<dbReference type="Proteomes" id="UP000238479">
    <property type="component" value="Chromosome 7"/>
</dbReference>
<dbReference type="EMBL" id="PDCK01000045">
    <property type="protein sequence ID" value="PRQ16262.1"/>
    <property type="molecule type" value="Genomic_DNA"/>
</dbReference>
<feature type="compositionally biased region" description="Basic and acidic residues" evidence="1">
    <location>
        <begin position="468"/>
        <end position="477"/>
    </location>
</feature>
<keyword evidence="3" id="KW-1185">Reference proteome</keyword>
<feature type="compositionally biased region" description="Polar residues" evidence="1">
    <location>
        <begin position="508"/>
        <end position="521"/>
    </location>
</feature>
<feature type="region of interest" description="Disordered" evidence="1">
    <location>
        <begin position="410"/>
        <end position="537"/>
    </location>
</feature>
<accession>A0A2P6P2W9</accession>
<feature type="compositionally biased region" description="Low complexity" evidence="1">
    <location>
        <begin position="339"/>
        <end position="356"/>
    </location>
</feature>
<feature type="region of interest" description="Disordered" evidence="1">
    <location>
        <begin position="338"/>
        <end position="377"/>
    </location>
</feature>
<dbReference type="PANTHER" id="PTHR33167">
    <property type="entry name" value="TRANSCRIPTION FACTOR, PUTATIVE (DUF863)-RELATED"/>
    <property type="match status" value="1"/>
</dbReference>
<sequence length="789" mass="86546">MIAVQNFRRNSETKNDHQSGPSGALMCTSSQHIPHDCMENSGSSGIAALRKPMHDLALTQIAVQALPCPNTSIPLSNNCKSSTLRHGLEEERLQLKKHLRSSTKHDGPVSDSSFSNVFDLESNKSGAQPPSISSDNLIRVNNGLVPELHGITRYLQDSANVNARKDIDLNFMPPSCSSDAAVSQSLQTAGTEKLEDSNERFPLHRPKLDYYGNTDKGCEDSNQAEASDFLSQQIHGSPTCETPNISGDHCFHVSGSNHHQNSVQDIKDSKRAVLLDLNVPCDSVHNNKVELTVDEHVEKSKFKKDAGFGGHIDLNSSINDVGFGVHIDLNTSVNEDEFSAMSSSSTESLLEAPSSPENKECSPPRGVSSDGNQVDTPDLMSVLEAPENKESSPPTGESDENHVEIPFPLSVQEDLEHKVRSQPTESDEQIETPFALSGQGGLQNKECSQPIESDENQSVTPLPLSNMESKDCSKPMESDENQIDTPFPSGLDDLEGKDCSQPMDSDETQIQTPLPLSGQENLETKERSQPMDSTEKPIETPFLLSGQEVHLEEELFRTAAECLVTISSSVCHTCSERTTYKPTETSSDSLKWFAGLASSVLGSLENEVGCGDHQEVLPDGMDYFEAMTLKLPESKVEECCCYRSNGYKEEVMVTASSQSQPKKGRPRKGRQRRKDFQREILPGLASLSRCEVTEDLQIIGTLIEASADCSETRSVRHAAKFGLARGRRRCTISASAVKENTAASPLNHIGVKRQLECEKRSLIDWGEVTRRPRGQRNSGSDLRLIRNKV</sequence>
<evidence type="ECO:0000256" key="1">
    <source>
        <dbReference type="SAM" id="MobiDB-lite"/>
    </source>
</evidence>
<feature type="compositionally biased region" description="Polar residues" evidence="1">
    <location>
        <begin position="445"/>
        <end position="460"/>
    </location>
</feature>
<feature type="region of interest" description="Disordered" evidence="1">
    <location>
        <begin position="1"/>
        <end position="25"/>
    </location>
</feature>
<feature type="compositionally biased region" description="Basic and acidic residues" evidence="1">
    <location>
        <begin position="522"/>
        <end position="537"/>
    </location>
</feature>
<organism evidence="2 3">
    <name type="scientific">Rosa chinensis</name>
    <name type="common">China rose</name>
    <dbReference type="NCBI Taxonomy" id="74649"/>
    <lineage>
        <taxon>Eukaryota</taxon>
        <taxon>Viridiplantae</taxon>
        <taxon>Streptophyta</taxon>
        <taxon>Embryophyta</taxon>
        <taxon>Tracheophyta</taxon>
        <taxon>Spermatophyta</taxon>
        <taxon>Magnoliopsida</taxon>
        <taxon>eudicotyledons</taxon>
        <taxon>Gunneridae</taxon>
        <taxon>Pentapetalae</taxon>
        <taxon>rosids</taxon>
        <taxon>fabids</taxon>
        <taxon>Rosales</taxon>
        <taxon>Rosaceae</taxon>
        <taxon>Rosoideae</taxon>
        <taxon>Rosoideae incertae sedis</taxon>
        <taxon>Rosa</taxon>
    </lineage>
</organism>
<dbReference type="Pfam" id="PF05904">
    <property type="entry name" value="DUF863"/>
    <property type="match status" value="2"/>
</dbReference>
<evidence type="ECO:0000313" key="2">
    <source>
        <dbReference type="EMBL" id="PRQ16262.1"/>
    </source>
</evidence>
<dbReference type="AlphaFoldDB" id="A0A2P6P2W9"/>
<protein>
    <submittedName>
        <fullName evidence="2">Uncharacterized protein</fullName>
    </submittedName>
</protein>
<evidence type="ECO:0000313" key="3">
    <source>
        <dbReference type="Proteomes" id="UP000238479"/>
    </source>
</evidence>
<reference evidence="2 3" key="1">
    <citation type="journal article" date="2018" name="Nat. Genet.">
        <title>The Rosa genome provides new insights in the design of modern roses.</title>
        <authorList>
            <person name="Bendahmane M."/>
        </authorList>
    </citation>
    <scope>NUCLEOTIDE SEQUENCE [LARGE SCALE GENOMIC DNA]</scope>
    <source>
        <strain evidence="3">cv. Old Blush</strain>
    </source>
</reference>
<dbReference type="OMA" id="CETPNIS"/>
<feature type="compositionally biased region" description="Basic residues" evidence="1">
    <location>
        <begin position="662"/>
        <end position="675"/>
    </location>
</feature>
<feature type="region of interest" description="Disordered" evidence="1">
    <location>
        <begin position="652"/>
        <end position="675"/>
    </location>
</feature>